<reference evidence="2 3" key="1">
    <citation type="submission" date="2024-06" db="EMBL/GenBank/DDBJ databases">
        <title>Sorghum-associated microbial communities from plants grown in Nebraska, USA.</title>
        <authorList>
            <person name="Schachtman D."/>
        </authorList>
    </citation>
    <scope>NUCLEOTIDE SEQUENCE [LARGE SCALE GENOMIC DNA]</scope>
    <source>
        <strain evidence="2 3">1073</strain>
    </source>
</reference>
<accession>A0ABV2JRW8</accession>
<dbReference type="Pfam" id="PF00903">
    <property type="entry name" value="Glyoxalase"/>
    <property type="match status" value="1"/>
</dbReference>
<dbReference type="RefSeq" id="WP_354013001.1">
    <property type="nucleotide sequence ID" value="NZ_JBEPMU010000001.1"/>
</dbReference>
<gene>
    <name evidence="2" type="ORF">ABIC75_001284</name>
</gene>
<evidence type="ECO:0000313" key="3">
    <source>
        <dbReference type="Proteomes" id="UP001549184"/>
    </source>
</evidence>
<name>A0ABV2JRW8_9GAMM</name>
<dbReference type="EMBL" id="JBEPMU010000001">
    <property type="protein sequence ID" value="MET3651582.1"/>
    <property type="molecule type" value="Genomic_DNA"/>
</dbReference>
<protein>
    <submittedName>
        <fullName evidence="2">Catechol 2,3-dioxygenase-like lactoylglutathione lyase family enzyme</fullName>
    </submittedName>
</protein>
<evidence type="ECO:0000313" key="2">
    <source>
        <dbReference type="EMBL" id="MET3651582.1"/>
    </source>
</evidence>
<dbReference type="Gene3D" id="3.10.180.10">
    <property type="entry name" value="2,3-Dihydroxybiphenyl 1,2-Dioxygenase, domain 1"/>
    <property type="match status" value="1"/>
</dbReference>
<keyword evidence="3" id="KW-1185">Reference proteome</keyword>
<dbReference type="SUPFAM" id="SSF54593">
    <property type="entry name" value="Glyoxalase/Bleomycin resistance protein/Dihydroxybiphenyl dioxygenase"/>
    <property type="match status" value="1"/>
</dbReference>
<comment type="caution">
    <text evidence="2">The sequence shown here is derived from an EMBL/GenBank/DDBJ whole genome shotgun (WGS) entry which is preliminary data.</text>
</comment>
<dbReference type="PROSITE" id="PS51819">
    <property type="entry name" value="VOC"/>
    <property type="match status" value="1"/>
</dbReference>
<proteinExistence type="predicted"/>
<feature type="domain" description="VOC" evidence="1">
    <location>
        <begin position="5"/>
        <end position="122"/>
    </location>
</feature>
<organism evidence="2 3">
    <name type="scientific">Dyella japonica</name>
    <dbReference type="NCBI Taxonomy" id="231455"/>
    <lineage>
        <taxon>Bacteria</taxon>
        <taxon>Pseudomonadati</taxon>
        <taxon>Pseudomonadota</taxon>
        <taxon>Gammaproteobacteria</taxon>
        <taxon>Lysobacterales</taxon>
        <taxon>Rhodanobacteraceae</taxon>
        <taxon>Dyella</taxon>
    </lineage>
</organism>
<dbReference type="InterPro" id="IPR004360">
    <property type="entry name" value="Glyas_Fos-R_dOase_dom"/>
</dbReference>
<sequence>MSVRRLDHVNLRAPANLIEQARRFYIDVLGFEEGPRPIVRSRGHWLYAGGAPLIHLSVIEEAHGEPAPTGWIAHIALACEDAPRMQATLDRAGVPYRVGGSPEQVQLFLLDPAGVTVELNFRTSLA</sequence>
<dbReference type="Proteomes" id="UP001549184">
    <property type="component" value="Unassembled WGS sequence"/>
</dbReference>
<dbReference type="InterPro" id="IPR029068">
    <property type="entry name" value="Glyas_Bleomycin-R_OHBP_Dase"/>
</dbReference>
<dbReference type="InterPro" id="IPR037523">
    <property type="entry name" value="VOC_core"/>
</dbReference>
<evidence type="ECO:0000259" key="1">
    <source>
        <dbReference type="PROSITE" id="PS51819"/>
    </source>
</evidence>